<dbReference type="Proteomes" id="UP000824118">
    <property type="component" value="Unassembled WGS sequence"/>
</dbReference>
<comment type="caution">
    <text evidence="2">The sequence shown here is derived from an EMBL/GenBank/DDBJ whole genome shotgun (WGS) entry which is preliminary data.</text>
</comment>
<keyword evidence="1" id="KW-0812">Transmembrane</keyword>
<dbReference type="EMBL" id="DVNG01000042">
    <property type="protein sequence ID" value="HIU50006.1"/>
    <property type="molecule type" value="Genomic_DNA"/>
</dbReference>
<organism evidence="2 3">
    <name type="scientific">Candidatus Limousia pullorum</name>
    <dbReference type="NCBI Taxonomy" id="2840860"/>
    <lineage>
        <taxon>Bacteria</taxon>
        <taxon>Bacillati</taxon>
        <taxon>Bacillota</taxon>
        <taxon>Clostridia</taxon>
        <taxon>Eubacteriales</taxon>
        <taxon>Oscillospiraceae</taxon>
        <taxon>Oscillospiraceae incertae sedis</taxon>
        <taxon>Candidatus Limousia</taxon>
    </lineage>
</organism>
<reference evidence="2" key="2">
    <citation type="journal article" date="2021" name="PeerJ">
        <title>Extensive microbial diversity within the chicken gut microbiome revealed by metagenomics and culture.</title>
        <authorList>
            <person name="Gilroy R."/>
            <person name="Ravi A."/>
            <person name="Getino M."/>
            <person name="Pursley I."/>
            <person name="Horton D.L."/>
            <person name="Alikhan N.F."/>
            <person name="Baker D."/>
            <person name="Gharbi K."/>
            <person name="Hall N."/>
            <person name="Watson M."/>
            <person name="Adriaenssens E.M."/>
            <person name="Foster-Nyarko E."/>
            <person name="Jarju S."/>
            <person name="Secka A."/>
            <person name="Antonio M."/>
            <person name="Oren A."/>
            <person name="Chaudhuri R.R."/>
            <person name="La Ragione R."/>
            <person name="Hildebrand F."/>
            <person name="Pallen M.J."/>
        </authorList>
    </citation>
    <scope>NUCLEOTIDE SEQUENCE</scope>
    <source>
        <strain evidence="2">ChiGjej1B1-1684</strain>
    </source>
</reference>
<evidence type="ECO:0000256" key="1">
    <source>
        <dbReference type="SAM" id="Phobius"/>
    </source>
</evidence>
<evidence type="ECO:0000313" key="3">
    <source>
        <dbReference type="Proteomes" id="UP000824118"/>
    </source>
</evidence>
<proteinExistence type="predicted"/>
<evidence type="ECO:0008006" key="4">
    <source>
        <dbReference type="Google" id="ProtNLM"/>
    </source>
</evidence>
<name>A0A9D1LY45_9FIRM</name>
<protein>
    <recommendedName>
        <fullName evidence="4">MacB-like periplasmic core domain-containing protein</fullName>
    </recommendedName>
</protein>
<dbReference type="AlphaFoldDB" id="A0A9D1LY45"/>
<keyword evidence="1" id="KW-1133">Transmembrane helix</keyword>
<feature type="transmembrane region" description="Helical" evidence="1">
    <location>
        <begin position="16"/>
        <end position="39"/>
    </location>
</feature>
<accession>A0A9D1LY45</accession>
<sequence>MIKLFKLENLFKPKKIYVVLMLIAMLFSTIFSLPISWFIQIQENSKINADGYSVIDKYDDLTVFLKKDNSLSVMKEMYENFNNTWGSSYCIIGSQPVYTLEVMFPLKFCYGYGDTPDEHVDPTFIKAVQMNKNAITMSNIELYEGRIFNQNEYTYTNGKTVPIIVGYEYKEYLNLGDKFTVDYLNKILTLEVVGIAQKGSADARKPENILDYNLIMPAMEFETPSVSDEYYEDEMSFQKKAYLGYINCFVFSDNSALRVQNDLDNICKDLITEGKFILTGIKAINIFNLGYAKSNIIVLFVLPLLFLIIIFIILSILIWKKWREEISNNSETNIDKSKRKAIILEIYAEILTVTFVAGFISLAISMNYRILKVNTAILLGILLMLLALTPLYTIYKLNKIRKHK</sequence>
<feature type="transmembrane region" description="Helical" evidence="1">
    <location>
        <begin position="341"/>
        <end position="364"/>
    </location>
</feature>
<gene>
    <name evidence="2" type="ORF">IAD22_03220</name>
</gene>
<keyword evidence="1" id="KW-0472">Membrane</keyword>
<evidence type="ECO:0000313" key="2">
    <source>
        <dbReference type="EMBL" id="HIU50006.1"/>
    </source>
</evidence>
<reference evidence="2" key="1">
    <citation type="submission" date="2020-10" db="EMBL/GenBank/DDBJ databases">
        <authorList>
            <person name="Gilroy R."/>
        </authorList>
    </citation>
    <scope>NUCLEOTIDE SEQUENCE</scope>
    <source>
        <strain evidence="2">ChiGjej1B1-1684</strain>
    </source>
</reference>
<feature type="transmembrane region" description="Helical" evidence="1">
    <location>
        <begin position="376"/>
        <end position="395"/>
    </location>
</feature>
<feature type="transmembrane region" description="Helical" evidence="1">
    <location>
        <begin position="296"/>
        <end position="320"/>
    </location>
</feature>